<comment type="function">
    <text evidence="9">DNA-dependent RNA polymerase catalyzes the transcription of DNA into RNA using the four ribonucleoside triphosphates as substrates. Common component of RNA polymerases I, II and III which synthesize ribosomal RNA precursors, mRNA precursors and many functional non-coding RNAs, and a small RNAs, such as 5S rRNA and tRNAs, respectively. Pol II is the central component of the basal RNA polymerase II transcription machinery. Pols are composed of mobile elements that move relative to each other. In Pol II, RBP10 is part of the core element with the central large cleft.</text>
</comment>
<keyword evidence="5" id="KW-0479">Metal-binding</keyword>
<sequence length="302" mass="34172">MIIPIRCFTCGKVIGNRWDAYLQSLQQGNTEGDALDQLGLRRYCCRRMLLSHVDLIEKLLNYHPLEKVRAPPPGTGQELLTNEQSNVLVTENLPRQIAHSADDEQQQQQSSTVVHPPPLSPLNSEDHELSGMEEGSEEGNSKQNTEYASAAARWKSLDEQLQQQPSSLISSPSPIIEITPAPDEPEEEYEDYLRGYEAQQAEQRARHDAQVEEVQGVSYDVEVLPAVHEEEEEALEQRDHVVIVTEAQTDQRLIGPESGEEEAEQSPTEIGYHQRVPIDQREDEAEQLPMEIALDHRQPFNK</sequence>
<dbReference type="PANTHER" id="PTHR23431">
    <property type="entry name" value="DNA-DIRECTED RNA POLYMERASES I, II, AND III SUBUNIT RPABC5 FAMILY MEMBER"/>
    <property type="match status" value="1"/>
</dbReference>
<evidence type="ECO:0000256" key="7">
    <source>
        <dbReference type="ARBA" id="ARBA00023163"/>
    </source>
</evidence>
<dbReference type="NCBIfam" id="NF003089">
    <property type="entry name" value="PRK04016.1"/>
    <property type="match status" value="1"/>
</dbReference>
<dbReference type="GO" id="GO:0005665">
    <property type="term" value="C:RNA polymerase II, core complex"/>
    <property type="evidence" value="ECO:0007669"/>
    <property type="project" value="UniProtKB-ARBA"/>
</dbReference>
<accession>A0ABD2JSW6</accession>
<dbReference type="GO" id="GO:0046872">
    <property type="term" value="F:metal ion binding"/>
    <property type="evidence" value="ECO:0007669"/>
    <property type="project" value="UniProtKB-KW"/>
</dbReference>
<feature type="region of interest" description="Disordered" evidence="10">
    <location>
        <begin position="99"/>
        <end position="189"/>
    </location>
</feature>
<evidence type="ECO:0000256" key="2">
    <source>
        <dbReference type="ARBA" id="ARBA00011285"/>
    </source>
</evidence>
<dbReference type="InterPro" id="IPR020789">
    <property type="entry name" value="RNA_pol_suN_Zn-BS"/>
</dbReference>
<dbReference type="FunFam" id="1.10.10.60:FF:000024">
    <property type="entry name" value="DNA-directed RNA polymerases I, II, and III subunit"/>
    <property type="match status" value="1"/>
</dbReference>
<gene>
    <name evidence="11" type="ORF">niasHS_006273</name>
</gene>
<feature type="compositionally biased region" description="Low complexity" evidence="10">
    <location>
        <begin position="159"/>
        <end position="178"/>
    </location>
</feature>
<dbReference type="PROSITE" id="PS01112">
    <property type="entry name" value="RNA_POL_N_8KD"/>
    <property type="match status" value="1"/>
</dbReference>
<comment type="similarity">
    <text evidence="8">Belongs to the archaeal Rpo10/eukaryotic RPB10 RNA polymerase subunit family.</text>
</comment>
<evidence type="ECO:0000256" key="1">
    <source>
        <dbReference type="ARBA" id="ARBA00004123"/>
    </source>
</evidence>
<evidence type="ECO:0000313" key="12">
    <source>
        <dbReference type="Proteomes" id="UP001620645"/>
    </source>
</evidence>
<dbReference type="InterPro" id="IPR023580">
    <property type="entry name" value="RNA_pol_su_RPB10"/>
</dbReference>
<feature type="region of interest" description="Disordered" evidence="10">
    <location>
        <begin position="248"/>
        <end position="302"/>
    </location>
</feature>
<evidence type="ECO:0000256" key="5">
    <source>
        <dbReference type="ARBA" id="ARBA00022723"/>
    </source>
</evidence>
<reference evidence="11 12" key="1">
    <citation type="submission" date="2024-10" db="EMBL/GenBank/DDBJ databases">
        <authorList>
            <person name="Kim D."/>
        </authorList>
    </citation>
    <scope>NUCLEOTIDE SEQUENCE [LARGE SCALE GENOMIC DNA]</scope>
    <source>
        <strain evidence="11">Taebaek</strain>
    </source>
</reference>
<keyword evidence="12" id="KW-1185">Reference proteome</keyword>
<evidence type="ECO:0000256" key="6">
    <source>
        <dbReference type="ARBA" id="ARBA00022833"/>
    </source>
</evidence>
<evidence type="ECO:0000256" key="9">
    <source>
        <dbReference type="ARBA" id="ARBA00059044"/>
    </source>
</evidence>
<dbReference type="SUPFAM" id="SSF46924">
    <property type="entry name" value="RNA polymerase subunit RPB10"/>
    <property type="match status" value="1"/>
</dbReference>
<proteinExistence type="inferred from homology"/>
<comment type="subunit">
    <text evidence="2">Component of the RNA polymerase I (Pol I), RNA polymerase II (Pol II) and RNA polymerase III (Pol III) complexes consisting of at least 13, 12 and 17 subunits, respectively.</text>
</comment>
<feature type="compositionally biased region" description="Basic and acidic residues" evidence="10">
    <location>
        <begin position="293"/>
        <end position="302"/>
    </location>
</feature>
<dbReference type="Proteomes" id="UP001620645">
    <property type="component" value="Unassembled WGS sequence"/>
</dbReference>
<dbReference type="EMBL" id="JBICCN010000107">
    <property type="protein sequence ID" value="KAL3093711.1"/>
    <property type="molecule type" value="Genomic_DNA"/>
</dbReference>
<evidence type="ECO:0000256" key="8">
    <source>
        <dbReference type="ARBA" id="ARBA00025720"/>
    </source>
</evidence>
<dbReference type="Pfam" id="PF01194">
    <property type="entry name" value="RNA_pol_N"/>
    <property type="match status" value="1"/>
</dbReference>
<evidence type="ECO:0000313" key="11">
    <source>
        <dbReference type="EMBL" id="KAL3093711.1"/>
    </source>
</evidence>
<keyword evidence="7" id="KW-0804">Transcription</keyword>
<dbReference type="InterPro" id="IPR000268">
    <property type="entry name" value="RPABC5/Rpb10"/>
</dbReference>
<organism evidence="11 12">
    <name type="scientific">Heterodera schachtii</name>
    <name type="common">Sugarbeet cyst nematode worm</name>
    <name type="synonym">Tylenchus schachtii</name>
    <dbReference type="NCBI Taxonomy" id="97005"/>
    <lineage>
        <taxon>Eukaryota</taxon>
        <taxon>Metazoa</taxon>
        <taxon>Ecdysozoa</taxon>
        <taxon>Nematoda</taxon>
        <taxon>Chromadorea</taxon>
        <taxon>Rhabditida</taxon>
        <taxon>Tylenchina</taxon>
        <taxon>Tylenchomorpha</taxon>
        <taxon>Tylenchoidea</taxon>
        <taxon>Heteroderidae</taxon>
        <taxon>Heteroderinae</taxon>
        <taxon>Heterodera</taxon>
    </lineage>
</organism>
<dbReference type="Gene3D" id="1.10.10.60">
    <property type="entry name" value="Homeodomain-like"/>
    <property type="match status" value="1"/>
</dbReference>
<comment type="caution">
    <text evidence="11">The sequence shown here is derived from an EMBL/GenBank/DDBJ whole genome shotgun (WGS) entry which is preliminary data.</text>
</comment>
<name>A0ABD2JSW6_HETSC</name>
<evidence type="ECO:0000256" key="10">
    <source>
        <dbReference type="SAM" id="MobiDB-lite"/>
    </source>
</evidence>
<protein>
    <recommendedName>
        <fullName evidence="3">DNA-directed RNA polymerases I, II, and III subunit RPABC5</fullName>
    </recommendedName>
</protein>
<comment type="subcellular location">
    <subcellularLocation>
        <location evidence="1">Nucleus</location>
    </subcellularLocation>
</comment>
<dbReference type="HAMAP" id="MF_00250">
    <property type="entry name" value="RNApol_arch_Rpo10"/>
    <property type="match status" value="1"/>
</dbReference>
<evidence type="ECO:0000256" key="4">
    <source>
        <dbReference type="ARBA" id="ARBA00022478"/>
    </source>
</evidence>
<dbReference type="AlphaFoldDB" id="A0ABD2JSW6"/>
<keyword evidence="4" id="KW-0240">DNA-directed RNA polymerase</keyword>
<dbReference type="PANTHER" id="PTHR23431:SF3">
    <property type="entry name" value="DNA-DIRECTED RNA POLYMERASES I, II, AND III SUBUNIT RPABC5"/>
    <property type="match status" value="1"/>
</dbReference>
<keyword evidence="6" id="KW-0862">Zinc</keyword>
<evidence type="ECO:0000256" key="3">
    <source>
        <dbReference type="ARBA" id="ARBA00020813"/>
    </source>
</evidence>